<accession>A0ACB8U431</accession>
<evidence type="ECO:0000313" key="2">
    <source>
        <dbReference type="Proteomes" id="UP001055072"/>
    </source>
</evidence>
<keyword evidence="2" id="KW-1185">Reference proteome</keyword>
<reference evidence="1" key="1">
    <citation type="journal article" date="2021" name="Environ. Microbiol.">
        <title>Gene family expansions and transcriptome signatures uncover fungal adaptations to wood decay.</title>
        <authorList>
            <person name="Hage H."/>
            <person name="Miyauchi S."/>
            <person name="Viragh M."/>
            <person name="Drula E."/>
            <person name="Min B."/>
            <person name="Chaduli D."/>
            <person name="Navarro D."/>
            <person name="Favel A."/>
            <person name="Norest M."/>
            <person name="Lesage-Meessen L."/>
            <person name="Balint B."/>
            <person name="Merenyi Z."/>
            <person name="de Eugenio L."/>
            <person name="Morin E."/>
            <person name="Martinez A.T."/>
            <person name="Baldrian P."/>
            <person name="Stursova M."/>
            <person name="Martinez M.J."/>
            <person name="Novotny C."/>
            <person name="Magnuson J.K."/>
            <person name="Spatafora J.W."/>
            <person name="Maurice S."/>
            <person name="Pangilinan J."/>
            <person name="Andreopoulos W."/>
            <person name="LaButti K."/>
            <person name="Hundley H."/>
            <person name="Na H."/>
            <person name="Kuo A."/>
            <person name="Barry K."/>
            <person name="Lipzen A."/>
            <person name="Henrissat B."/>
            <person name="Riley R."/>
            <person name="Ahrendt S."/>
            <person name="Nagy L.G."/>
            <person name="Grigoriev I.V."/>
            <person name="Martin F."/>
            <person name="Rosso M.N."/>
        </authorList>
    </citation>
    <scope>NUCLEOTIDE SEQUENCE</scope>
    <source>
        <strain evidence="1">CBS 384.51</strain>
    </source>
</reference>
<name>A0ACB8U431_9APHY</name>
<gene>
    <name evidence="1" type="ORF">BDY19DRAFT_1057064</name>
</gene>
<sequence>MSCVLPLFSLCLSVMVHELRRVLEAATALHTLLSAAGVPHAFYGGFMIALLANSPQCDEIFCIVDGETAHPFRRVRQACASSEQVTIRASPWTNRLHAVYTKLIPPIDIEILPAGEEGPRRLDSTTVMNVASVPILTISEFLRAKIKAWVLRRLENDANDIVFALSHYWNQVDINRIPEQEMPDFIARYPSAGPAWAELKRKYRTNLRLLVL</sequence>
<organism evidence="1 2">
    <name type="scientific">Irpex rosettiformis</name>
    <dbReference type="NCBI Taxonomy" id="378272"/>
    <lineage>
        <taxon>Eukaryota</taxon>
        <taxon>Fungi</taxon>
        <taxon>Dikarya</taxon>
        <taxon>Basidiomycota</taxon>
        <taxon>Agaricomycotina</taxon>
        <taxon>Agaricomycetes</taxon>
        <taxon>Polyporales</taxon>
        <taxon>Irpicaceae</taxon>
        <taxon>Irpex</taxon>
    </lineage>
</organism>
<evidence type="ECO:0000313" key="1">
    <source>
        <dbReference type="EMBL" id="KAI0088904.1"/>
    </source>
</evidence>
<proteinExistence type="predicted"/>
<comment type="caution">
    <text evidence="1">The sequence shown here is derived from an EMBL/GenBank/DDBJ whole genome shotgun (WGS) entry which is preliminary data.</text>
</comment>
<dbReference type="Proteomes" id="UP001055072">
    <property type="component" value="Unassembled WGS sequence"/>
</dbReference>
<protein>
    <submittedName>
        <fullName evidence="1">Uncharacterized protein</fullName>
    </submittedName>
</protein>
<dbReference type="EMBL" id="MU274912">
    <property type="protein sequence ID" value="KAI0088904.1"/>
    <property type="molecule type" value="Genomic_DNA"/>
</dbReference>